<keyword evidence="4 8" id="KW-0611">Plant defense</keyword>
<sequence length="555" mass="63958">MSSPSSYGRSLESTPTWAVAVVVFVLVAISLVLELILHHVGSWLQKRKKSSLYEALDKIKAVGQEQLVEICIPRNIGHSWHPCNYEEDEDDENPRYRDRCVSSMRKWKSWEKETKTIQYQYYNDPERFRFARDTSFGRRHLHFWSKSPVLLWIVCFFRQFFTSVEKVDYVTLRHGFIAAHLTPQSHASFDFQKYINRSLERDFKVVVGISPIMWLFAILFLLANTNGWHSQFWLPFIPLVAHLTPQSHASFDFQKYINRSLERDFKVVVGISPIMWLFAILFLLANTNGAKLQVIITKMGIRILERGDIIKGTPTVQPGDDLFWFKSPKLILFLIHFVLFQNAFQLAFFAWSWYEFGYPSCYHQNLADIIIRIVMGVLIQFLCSYVTLPLYALVTQMGSTMKPVIFSDQVASALRGWHHTAKKQLKQQGRQSGNTTPFSSRPGTPMRGNMSPVYLLRGLQNNHDSIENGFQISPRASSFSNEGWGGGEGTSVSPRHHEIETDDSMRNGMNHSEIEIDIEDPRPNNVEAQHKGQISLSDFSFRKKMNLDEGVSNSK</sequence>
<comment type="similarity">
    <text evidence="2 8">Belongs to the MLO family.</text>
</comment>
<comment type="domain">
    <text evidence="8">The C-terminus contains a calmodulin-binding domain, which binds calmodulin in a calcium-dependent fashion.</text>
</comment>
<keyword evidence="3 8" id="KW-0812">Transmembrane</keyword>
<feature type="transmembrane region" description="Helical" evidence="10">
    <location>
        <begin position="203"/>
        <end position="223"/>
    </location>
</feature>
<comment type="function">
    <text evidence="8">May be involved in modulation of pathogen defense and leaf cell death.</text>
</comment>
<dbReference type="PANTHER" id="PTHR31942:SF34">
    <property type="entry name" value="MLO-LIKE PROTEIN"/>
    <property type="match status" value="1"/>
</dbReference>
<evidence type="ECO:0000256" key="9">
    <source>
        <dbReference type="SAM" id="MobiDB-lite"/>
    </source>
</evidence>
<keyword evidence="7 8" id="KW-0568">Pathogenesis-related protein</keyword>
<evidence type="ECO:0000313" key="12">
    <source>
        <dbReference type="Proteomes" id="UP001291926"/>
    </source>
</evidence>
<dbReference type="PANTHER" id="PTHR31942">
    <property type="entry name" value="MLO-LIKE PROTEIN 1"/>
    <property type="match status" value="1"/>
</dbReference>
<feature type="transmembrane region" description="Helical" evidence="10">
    <location>
        <begin position="16"/>
        <end position="37"/>
    </location>
</feature>
<evidence type="ECO:0000256" key="8">
    <source>
        <dbReference type="RuleBase" id="RU280816"/>
    </source>
</evidence>
<evidence type="ECO:0000256" key="5">
    <source>
        <dbReference type="ARBA" id="ARBA00022989"/>
    </source>
</evidence>
<feature type="transmembrane region" description="Helical" evidence="10">
    <location>
        <begin position="330"/>
        <end position="354"/>
    </location>
</feature>
<dbReference type="InterPro" id="IPR004326">
    <property type="entry name" value="Mlo"/>
</dbReference>
<protein>
    <recommendedName>
        <fullName evidence="8">MLO-like protein</fullName>
    </recommendedName>
</protein>
<evidence type="ECO:0000256" key="1">
    <source>
        <dbReference type="ARBA" id="ARBA00004141"/>
    </source>
</evidence>
<evidence type="ECO:0000256" key="6">
    <source>
        <dbReference type="ARBA" id="ARBA00023136"/>
    </source>
</evidence>
<evidence type="ECO:0000313" key="11">
    <source>
        <dbReference type="EMBL" id="KAK4485319.1"/>
    </source>
</evidence>
<feature type="transmembrane region" description="Helical" evidence="10">
    <location>
        <begin position="265"/>
        <end position="285"/>
    </location>
</feature>
<organism evidence="11 12">
    <name type="scientific">Penstemon davidsonii</name>
    <dbReference type="NCBI Taxonomy" id="160366"/>
    <lineage>
        <taxon>Eukaryota</taxon>
        <taxon>Viridiplantae</taxon>
        <taxon>Streptophyta</taxon>
        <taxon>Embryophyta</taxon>
        <taxon>Tracheophyta</taxon>
        <taxon>Spermatophyta</taxon>
        <taxon>Magnoliopsida</taxon>
        <taxon>eudicotyledons</taxon>
        <taxon>Gunneridae</taxon>
        <taxon>Pentapetalae</taxon>
        <taxon>asterids</taxon>
        <taxon>lamiids</taxon>
        <taxon>Lamiales</taxon>
        <taxon>Plantaginaceae</taxon>
        <taxon>Cheloneae</taxon>
        <taxon>Penstemon</taxon>
    </lineage>
</organism>
<keyword evidence="5 8" id="KW-1133">Transmembrane helix</keyword>
<name>A0ABR0D7R8_9LAMI</name>
<feature type="region of interest" description="Disordered" evidence="9">
    <location>
        <begin position="477"/>
        <end position="555"/>
    </location>
</feature>
<dbReference type="Proteomes" id="UP001291926">
    <property type="component" value="Unassembled WGS sequence"/>
</dbReference>
<keyword evidence="8" id="KW-0112">Calmodulin-binding</keyword>
<accession>A0ABR0D7R8</accession>
<evidence type="ECO:0000256" key="2">
    <source>
        <dbReference type="ARBA" id="ARBA00006574"/>
    </source>
</evidence>
<feature type="region of interest" description="Disordered" evidence="9">
    <location>
        <begin position="423"/>
        <end position="451"/>
    </location>
</feature>
<evidence type="ECO:0000256" key="7">
    <source>
        <dbReference type="ARBA" id="ARBA00023265"/>
    </source>
</evidence>
<evidence type="ECO:0000256" key="4">
    <source>
        <dbReference type="ARBA" id="ARBA00022821"/>
    </source>
</evidence>
<feature type="compositionally biased region" description="Polar residues" evidence="9">
    <location>
        <begin position="426"/>
        <end position="442"/>
    </location>
</feature>
<feature type="compositionally biased region" description="Basic and acidic residues" evidence="9">
    <location>
        <begin position="495"/>
        <end position="505"/>
    </location>
</feature>
<proteinExistence type="inferred from homology"/>
<comment type="caution">
    <text evidence="11">The sequence shown here is derived from an EMBL/GenBank/DDBJ whole genome shotgun (WGS) entry which is preliminary data.</text>
</comment>
<gene>
    <name evidence="8" type="primary">MLO</name>
    <name evidence="11" type="ORF">RD792_007955</name>
</gene>
<dbReference type="Pfam" id="PF03094">
    <property type="entry name" value="Mlo"/>
    <property type="match status" value="3"/>
</dbReference>
<keyword evidence="6 8" id="KW-0472">Membrane</keyword>
<reference evidence="11 12" key="1">
    <citation type="journal article" date="2023" name="bioRxiv">
        <title>Genome report: Whole genome sequence and annotation of Penstemon davidsonii.</title>
        <authorList>
            <person name="Ostevik K.L."/>
            <person name="Alabady M."/>
            <person name="Zhang M."/>
            <person name="Rausher M.D."/>
        </authorList>
    </citation>
    <scope>NUCLEOTIDE SEQUENCE [LARGE SCALE GENOMIC DNA]</scope>
    <source>
        <strain evidence="11">DNT005</strain>
        <tissue evidence="11">Whole leaf</tissue>
    </source>
</reference>
<evidence type="ECO:0000256" key="3">
    <source>
        <dbReference type="ARBA" id="ARBA00022692"/>
    </source>
</evidence>
<comment type="subcellular location">
    <subcellularLocation>
        <location evidence="1 8">Membrane</location>
        <topology evidence="1 8">Multi-pass membrane protein</topology>
    </subcellularLocation>
</comment>
<feature type="transmembrane region" description="Helical" evidence="10">
    <location>
        <begin position="369"/>
        <end position="394"/>
    </location>
</feature>
<evidence type="ECO:0000256" key="10">
    <source>
        <dbReference type="SAM" id="Phobius"/>
    </source>
</evidence>
<keyword evidence="12" id="KW-1185">Reference proteome</keyword>
<dbReference type="EMBL" id="JAYDYQ010002533">
    <property type="protein sequence ID" value="KAK4485319.1"/>
    <property type="molecule type" value="Genomic_DNA"/>
</dbReference>